<reference evidence="2 3" key="1">
    <citation type="submission" date="2018-08" db="EMBL/GenBank/DDBJ databases">
        <title>Wenzhouxiangella salilacus sp. nov., a novel bacterium isolated from a saline lake in Xinjiang Province, China.</title>
        <authorList>
            <person name="Han S."/>
        </authorList>
    </citation>
    <scope>NUCLEOTIDE SEQUENCE [LARGE SCALE GENOMIC DNA]</scope>
    <source>
        <strain evidence="2 3">XDB06</strain>
    </source>
</reference>
<evidence type="ECO:0000256" key="1">
    <source>
        <dbReference type="SAM" id="Phobius"/>
    </source>
</evidence>
<dbReference type="EMBL" id="QUZK01000053">
    <property type="protein sequence ID" value="RFF28916.1"/>
    <property type="molecule type" value="Genomic_DNA"/>
</dbReference>
<dbReference type="Proteomes" id="UP000260351">
    <property type="component" value="Unassembled WGS sequence"/>
</dbReference>
<keyword evidence="1" id="KW-0472">Membrane</keyword>
<keyword evidence="1" id="KW-0812">Transmembrane</keyword>
<organism evidence="2 3">
    <name type="scientific">Wenzhouxiangella sediminis</name>
    <dbReference type="NCBI Taxonomy" id="1792836"/>
    <lineage>
        <taxon>Bacteria</taxon>
        <taxon>Pseudomonadati</taxon>
        <taxon>Pseudomonadota</taxon>
        <taxon>Gammaproteobacteria</taxon>
        <taxon>Chromatiales</taxon>
        <taxon>Wenzhouxiangellaceae</taxon>
        <taxon>Wenzhouxiangella</taxon>
    </lineage>
</organism>
<feature type="transmembrane region" description="Helical" evidence="1">
    <location>
        <begin position="20"/>
        <end position="42"/>
    </location>
</feature>
<dbReference type="InterPro" id="IPR045466">
    <property type="entry name" value="DUF6498"/>
</dbReference>
<accession>A0A3E1K4V4</accession>
<feature type="transmembrane region" description="Helical" evidence="1">
    <location>
        <begin position="111"/>
        <end position="129"/>
    </location>
</feature>
<dbReference type="OrthoDB" id="5984940at2"/>
<sequence length="214" mass="23868">MNETTRERSTDIGSLLGANGLTIVFAVVFGWSAGIVLWAYFAQNLIIGYFSRKRILALDEFKTDGFKINDRQPPPTPETKKKTANFFAFHFGFFHLGYFAFLAQAHRPDGLDLLLLAGVAVSFWFNHAASFRRHIEADAKGKTNIGTLMFLPYLRVVPMHLAVIIGSGAELMDTLPGLVGFMLLKTGADWLMHHVEHRILQRAGESGVSENQNL</sequence>
<keyword evidence="3" id="KW-1185">Reference proteome</keyword>
<proteinExistence type="predicted"/>
<comment type="caution">
    <text evidence="2">The sequence shown here is derived from an EMBL/GenBank/DDBJ whole genome shotgun (WGS) entry which is preliminary data.</text>
</comment>
<gene>
    <name evidence="2" type="ORF">DZC52_15155</name>
</gene>
<dbReference type="AlphaFoldDB" id="A0A3E1K4V4"/>
<feature type="transmembrane region" description="Helical" evidence="1">
    <location>
        <begin position="86"/>
        <end position="105"/>
    </location>
</feature>
<protein>
    <submittedName>
        <fullName evidence="2">Uncharacterized protein</fullName>
    </submittedName>
</protein>
<feature type="transmembrane region" description="Helical" evidence="1">
    <location>
        <begin position="150"/>
        <end position="169"/>
    </location>
</feature>
<name>A0A3E1K4V4_9GAMM</name>
<dbReference type="Pfam" id="PF20108">
    <property type="entry name" value="DUF6498"/>
    <property type="match status" value="1"/>
</dbReference>
<evidence type="ECO:0000313" key="3">
    <source>
        <dbReference type="Proteomes" id="UP000260351"/>
    </source>
</evidence>
<evidence type="ECO:0000313" key="2">
    <source>
        <dbReference type="EMBL" id="RFF28916.1"/>
    </source>
</evidence>
<keyword evidence="1" id="KW-1133">Transmembrane helix</keyword>
<dbReference type="RefSeq" id="WP_116652003.1">
    <property type="nucleotide sequence ID" value="NZ_QUZK01000053.1"/>
</dbReference>